<dbReference type="NCBIfam" id="TIGR00254">
    <property type="entry name" value="GGDEF"/>
    <property type="match status" value="1"/>
</dbReference>
<dbReference type="PROSITE" id="PS50110">
    <property type="entry name" value="RESPONSE_REGULATORY"/>
    <property type="match status" value="1"/>
</dbReference>
<dbReference type="Gene3D" id="3.30.70.270">
    <property type="match status" value="1"/>
</dbReference>
<evidence type="ECO:0000259" key="5">
    <source>
        <dbReference type="PROSITE" id="PS50113"/>
    </source>
</evidence>
<dbReference type="NCBIfam" id="TIGR00229">
    <property type="entry name" value="sensory_box"/>
    <property type="match status" value="1"/>
</dbReference>
<feature type="domain" description="PAS" evidence="4">
    <location>
        <begin position="136"/>
        <end position="181"/>
    </location>
</feature>
<gene>
    <name evidence="8" type="ORF">Cenrod_1902</name>
</gene>
<dbReference type="SUPFAM" id="SSF141868">
    <property type="entry name" value="EAL domain-like"/>
    <property type="match status" value="1"/>
</dbReference>
<dbReference type="FunFam" id="3.20.20.450:FF:000001">
    <property type="entry name" value="Cyclic di-GMP phosphodiesterase yahA"/>
    <property type="match status" value="1"/>
</dbReference>
<evidence type="ECO:0000259" key="6">
    <source>
        <dbReference type="PROSITE" id="PS50883"/>
    </source>
</evidence>
<evidence type="ECO:0000259" key="7">
    <source>
        <dbReference type="PROSITE" id="PS50887"/>
    </source>
</evidence>
<dbReference type="SMART" id="SM00052">
    <property type="entry name" value="EAL"/>
    <property type="match status" value="1"/>
</dbReference>
<comment type="catalytic activity">
    <reaction evidence="1">
        <text>3',3'-c-di-GMP + H2O = 5'-phosphoguanylyl(3'-&gt;5')guanosine + H(+)</text>
        <dbReference type="Rhea" id="RHEA:24902"/>
        <dbReference type="ChEBI" id="CHEBI:15377"/>
        <dbReference type="ChEBI" id="CHEBI:15378"/>
        <dbReference type="ChEBI" id="CHEBI:58754"/>
        <dbReference type="ChEBI" id="CHEBI:58805"/>
        <dbReference type="EC" id="3.1.4.52"/>
    </reaction>
    <physiologicalReaction direction="left-to-right" evidence="1">
        <dbReference type="Rhea" id="RHEA:24903"/>
    </physiologicalReaction>
</comment>
<dbReference type="InterPro" id="IPR035965">
    <property type="entry name" value="PAS-like_dom_sf"/>
</dbReference>
<dbReference type="PANTHER" id="PTHR44757:SF2">
    <property type="entry name" value="BIOFILM ARCHITECTURE MAINTENANCE PROTEIN MBAA"/>
    <property type="match status" value="1"/>
</dbReference>
<dbReference type="InterPro" id="IPR052155">
    <property type="entry name" value="Biofilm_reg_signaling"/>
</dbReference>
<dbReference type="PROSITE" id="PS50113">
    <property type="entry name" value="PAC"/>
    <property type="match status" value="1"/>
</dbReference>
<evidence type="ECO:0000313" key="8">
    <source>
        <dbReference type="EMBL" id="AGX87980.1"/>
    </source>
</evidence>
<dbReference type="CDD" id="cd00130">
    <property type="entry name" value="PAS"/>
    <property type="match status" value="1"/>
</dbReference>
<dbReference type="Pfam" id="PF00563">
    <property type="entry name" value="EAL"/>
    <property type="match status" value="1"/>
</dbReference>
<dbReference type="Gene3D" id="3.20.20.450">
    <property type="entry name" value="EAL domain"/>
    <property type="match status" value="1"/>
</dbReference>
<evidence type="ECO:0000259" key="4">
    <source>
        <dbReference type="PROSITE" id="PS50112"/>
    </source>
</evidence>
<dbReference type="SMART" id="SM00091">
    <property type="entry name" value="PAS"/>
    <property type="match status" value="1"/>
</dbReference>
<dbReference type="GO" id="GO:0071732">
    <property type="term" value="P:cellular response to nitric oxide"/>
    <property type="evidence" value="ECO:0007669"/>
    <property type="project" value="UniProtKB-ARBA"/>
</dbReference>
<dbReference type="Gene3D" id="3.40.50.2300">
    <property type="match status" value="1"/>
</dbReference>
<dbReference type="InterPro" id="IPR011006">
    <property type="entry name" value="CheY-like_superfamily"/>
</dbReference>
<dbReference type="eggNOG" id="COG3706">
    <property type="taxonomic scope" value="Bacteria"/>
</dbReference>
<accession>U5N9I6</accession>
<dbReference type="AlphaFoldDB" id="U5N9I6"/>
<dbReference type="Pfam" id="PF00990">
    <property type="entry name" value="GGDEF"/>
    <property type="match status" value="1"/>
</dbReference>
<dbReference type="Proteomes" id="UP000017184">
    <property type="component" value="Chromosome"/>
</dbReference>
<dbReference type="InterPro" id="IPR043128">
    <property type="entry name" value="Rev_trsase/Diguanyl_cyclase"/>
</dbReference>
<dbReference type="PANTHER" id="PTHR44757">
    <property type="entry name" value="DIGUANYLATE CYCLASE DGCP"/>
    <property type="match status" value="1"/>
</dbReference>
<dbReference type="SMART" id="SM00267">
    <property type="entry name" value="GGDEF"/>
    <property type="match status" value="1"/>
</dbReference>
<dbReference type="InterPro" id="IPR029787">
    <property type="entry name" value="Nucleotide_cyclase"/>
</dbReference>
<dbReference type="OrthoDB" id="9813903at2"/>
<dbReference type="PROSITE" id="PS50887">
    <property type="entry name" value="GGDEF"/>
    <property type="match status" value="1"/>
</dbReference>
<dbReference type="InterPro" id="IPR000700">
    <property type="entry name" value="PAS-assoc_C"/>
</dbReference>
<dbReference type="Pfam" id="PF13426">
    <property type="entry name" value="PAS_9"/>
    <property type="match status" value="1"/>
</dbReference>
<evidence type="ECO:0000256" key="1">
    <source>
        <dbReference type="ARBA" id="ARBA00051114"/>
    </source>
</evidence>
<feature type="domain" description="GGDEF" evidence="7">
    <location>
        <begin position="293"/>
        <end position="425"/>
    </location>
</feature>
<protein>
    <submittedName>
        <fullName evidence="8">Signal transduction protein</fullName>
    </submittedName>
</protein>
<feature type="domain" description="Response regulatory" evidence="3">
    <location>
        <begin position="12"/>
        <end position="128"/>
    </location>
</feature>
<feature type="domain" description="EAL" evidence="6">
    <location>
        <begin position="434"/>
        <end position="688"/>
    </location>
</feature>
<dbReference type="PROSITE" id="PS50112">
    <property type="entry name" value="PAS"/>
    <property type="match status" value="1"/>
</dbReference>
<dbReference type="STRING" id="946483.Cenrod_1902"/>
<dbReference type="InterPro" id="IPR000014">
    <property type="entry name" value="PAS"/>
</dbReference>
<dbReference type="InterPro" id="IPR035919">
    <property type="entry name" value="EAL_sf"/>
</dbReference>
<name>U5N9I6_9BURK</name>
<dbReference type="GO" id="GO:0000160">
    <property type="term" value="P:phosphorelay signal transduction system"/>
    <property type="evidence" value="ECO:0007669"/>
    <property type="project" value="InterPro"/>
</dbReference>
<dbReference type="RefSeq" id="WP_022774597.1">
    <property type="nucleotide sequence ID" value="NC_022576.1"/>
</dbReference>
<feature type="domain" description="PAC" evidence="5">
    <location>
        <begin position="209"/>
        <end position="261"/>
    </location>
</feature>
<dbReference type="CDD" id="cd01948">
    <property type="entry name" value="EAL"/>
    <property type="match status" value="1"/>
</dbReference>
<feature type="modified residue" description="4-aspartylphosphate" evidence="2">
    <location>
        <position position="61"/>
    </location>
</feature>
<reference evidence="8 9" key="1">
    <citation type="journal article" date="2013" name="Genome Biol.">
        <title>Genomic analysis reveals key aspects of prokaryotic symbiosis in the phototrophic consortium "Chlorochromatium aggregatum".</title>
        <authorList>
            <person name="Liu Z."/>
            <person name="Muller J."/>
            <person name="Li T."/>
            <person name="Alvey R.M."/>
            <person name="Vogl K."/>
            <person name="Frigaard N.U."/>
            <person name="Rockwell N.C."/>
            <person name="Boyd E.S."/>
            <person name="Tomsho L.P."/>
            <person name="Schuster S.C."/>
            <person name="Henke P."/>
            <person name="Rohde M."/>
            <person name="Overmann J."/>
            <person name="Bryant D.A."/>
        </authorList>
    </citation>
    <scope>NUCLEOTIDE SEQUENCE [LARGE SCALE GENOMIC DNA]</scope>
    <source>
        <strain evidence="8">CR</strain>
    </source>
</reference>
<dbReference type="PATRIC" id="fig|946483.4.peg.1918"/>
<dbReference type="eggNOG" id="COG5001">
    <property type="taxonomic scope" value="Bacteria"/>
</dbReference>
<dbReference type="SUPFAM" id="SSF55785">
    <property type="entry name" value="PYP-like sensor domain (PAS domain)"/>
    <property type="match status" value="1"/>
</dbReference>
<dbReference type="CDD" id="cd01949">
    <property type="entry name" value="GGDEF"/>
    <property type="match status" value="1"/>
</dbReference>
<dbReference type="EMBL" id="CP004885">
    <property type="protein sequence ID" value="AGX87980.1"/>
    <property type="molecule type" value="Genomic_DNA"/>
</dbReference>
<dbReference type="InterPro" id="IPR000160">
    <property type="entry name" value="GGDEF_dom"/>
</dbReference>
<dbReference type="Gene3D" id="3.30.450.20">
    <property type="entry name" value="PAS domain"/>
    <property type="match status" value="1"/>
</dbReference>
<sequence>MKGLETTQGRPLVLLVDDQPTNLHILSSALKSDYELCFATSGETALKLAHALQPPQLILLDVMMPGMDGIEVLRHLRGDERTRDIPVVLVSADTSEQTQLDGLDLGADDYLTKPVLTSVLQARVRNLLLRKLGESQLRLAAHVFEHSGEAIILCDNDNRIMEVNPAFTRMTGYTQDEVRGQDPKLLSAGRTEAGLYQGMWAAIRQNGFWQGEMWDRHKNGSVYPKLLTISVVRNRLGGVDYYIGSFASLTEQKEAEDRIRHLAHHDPLTGLPNRLHLQGTLQRDLALSRRENRPLGLMFIDLDRFKTINDTLGHHVGDELLMEVSRRLRNCVRESDIVARLGGDEFVVLLSGAGATAAAQVAEKIITLVAQPYEMYGHTLRTSPSIGISLFPEDGADADTLMRNADLAMYQAKSRGRNNAQFFSQGVNQAARERLRLENDLHLALERGQLQLYYQPLVDTLSTEVVVVEALLRWHHPELGMVPPDQFIPLAEEIGLILPLGSWVLHQACQQLRHWRDAGHATVRVAVNLSLHQLRQESFAHHIVEILHGYRLHGRDIELELTESMAMQNPEETIRVLHLLRAQAIDLALDDFGTGYSSLNHLKLLPIQRLKLDRSFVRDIETDPHDTAICSATVALAHAMGLRVVAEGVETPAQHAFLQSLGCDVMQGYLFARPQPADVLDLGRRYAGEGSYALSTTIPL</sequence>
<dbReference type="GO" id="GO:0071111">
    <property type="term" value="F:cyclic-guanylate-specific phosphodiesterase activity"/>
    <property type="evidence" value="ECO:0007669"/>
    <property type="project" value="UniProtKB-EC"/>
</dbReference>
<dbReference type="PROSITE" id="PS50883">
    <property type="entry name" value="EAL"/>
    <property type="match status" value="1"/>
</dbReference>
<evidence type="ECO:0000259" key="3">
    <source>
        <dbReference type="PROSITE" id="PS50110"/>
    </source>
</evidence>
<keyword evidence="2" id="KW-0597">Phosphoprotein</keyword>
<dbReference type="SUPFAM" id="SSF55073">
    <property type="entry name" value="Nucleotide cyclase"/>
    <property type="match status" value="1"/>
</dbReference>
<dbReference type="InterPro" id="IPR001633">
    <property type="entry name" value="EAL_dom"/>
</dbReference>
<evidence type="ECO:0000256" key="2">
    <source>
        <dbReference type="PROSITE-ProRule" id="PRU00169"/>
    </source>
</evidence>
<dbReference type="KEGG" id="cbx:Cenrod_1902"/>
<dbReference type="SMART" id="SM00448">
    <property type="entry name" value="REC"/>
    <property type="match status" value="1"/>
</dbReference>
<dbReference type="SUPFAM" id="SSF52172">
    <property type="entry name" value="CheY-like"/>
    <property type="match status" value="1"/>
</dbReference>
<dbReference type="Pfam" id="PF00072">
    <property type="entry name" value="Response_reg"/>
    <property type="match status" value="1"/>
</dbReference>
<proteinExistence type="predicted"/>
<dbReference type="FunFam" id="3.30.70.270:FF:000001">
    <property type="entry name" value="Diguanylate cyclase domain protein"/>
    <property type="match status" value="1"/>
</dbReference>
<keyword evidence="9" id="KW-1185">Reference proteome</keyword>
<evidence type="ECO:0000313" key="9">
    <source>
        <dbReference type="Proteomes" id="UP000017184"/>
    </source>
</evidence>
<dbReference type="InterPro" id="IPR001789">
    <property type="entry name" value="Sig_transdc_resp-reg_receiver"/>
</dbReference>
<organism evidence="8 9">
    <name type="scientific">Candidatus Symbiobacter mobilis CR</name>
    <dbReference type="NCBI Taxonomy" id="946483"/>
    <lineage>
        <taxon>Bacteria</taxon>
        <taxon>Pseudomonadati</taxon>
        <taxon>Pseudomonadota</taxon>
        <taxon>Betaproteobacteria</taxon>
        <taxon>Burkholderiales</taxon>
        <taxon>Comamonadaceae</taxon>
    </lineage>
</organism>
<dbReference type="HOGENOM" id="CLU_000445_70_50_4"/>